<dbReference type="AlphaFoldDB" id="A0A084VHT3"/>
<protein>
    <submittedName>
        <fullName evidence="1 2">Uncharacterized protein</fullName>
    </submittedName>
</protein>
<reference evidence="2" key="2">
    <citation type="submission" date="2020-05" db="UniProtKB">
        <authorList>
            <consortium name="EnsemblMetazoa"/>
        </authorList>
    </citation>
    <scope>IDENTIFICATION</scope>
</reference>
<dbReference type="EMBL" id="ATLV01013235">
    <property type="status" value="NOT_ANNOTATED_CDS"/>
    <property type="molecule type" value="Genomic_DNA"/>
</dbReference>
<dbReference type="Proteomes" id="UP000030765">
    <property type="component" value="Unassembled WGS sequence"/>
</dbReference>
<reference evidence="1 3" key="1">
    <citation type="journal article" date="2014" name="BMC Genomics">
        <title>Genome sequence of Anopheles sinensis provides insight into genetics basis of mosquito competence for malaria parasites.</title>
        <authorList>
            <person name="Zhou D."/>
            <person name="Zhang D."/>
            <person name="Ding G."/>
            <person name="Shi L."/>
            <person name="Hou Q."/>
            <person name="Ye Y."/>
            <person name="Xu Y."/>
            <person name="Zhou H."/>
            <person name="Xiong C."/>
            <person name="Li S."/>
            <person name="Yu J."/>
            <person name="Hong S."/>
            <person name="Yu X."/>
            <person name="Zou P."/>
            <person name="Chen C."/>
            <person name="Chang X."/>
            <person name="Wang W."/>
            <person name="Lv Y."/>
            <person name="Sun Y."/>
            <person name="Ma L."/>
            <person name="Shen B."/>
            <person name="Zhu C."/>
        </authorList>
    </citation>
    <scope>NUCLEOTIDE SEQUENCE [LARGE SCALE GENOMIC DNA]</scope>
</reference>
<dbReference type="VEuPathDB" id="VectorBase:ASIC004755"/>
<sequence>MCAFVTTATYHLRGAITHRNPVSKSRGGVPIEPIDNIISRATGGRQENRKKRSDSIRSTSSKAVAIEWDIVECDYILIARDRMAQPPVPPFLLPPWTRGFKCPTPPSASASLSSLVSRTYLLSMMFYCLVSISASSSASFNPPPDAIEIDRVNPGREPPELVVEPFRHDYSRCIN</sequence>
<dbReference type="EnsemblMetazoa" id="ASIC004755-RA">
    <property type="protein sequence ID" value="ASIC004755-PA"/>
    <property type="gene ID" value="ASIC004755"/>
</dbReference>
<dbReference type="VEuPathDB" id="VectorBase:ASIS013362"/>
<keyword evidence="3" id="KW-1185">Reference proteome</keyword>
<proteinExistence type="predicted"/>
<dbReference type="EMBL" id="KE524847">
    <property type="protein sequence ID" value="KFB37527.1"/>
    <property type="molecule type" value="Genomic_DNA"/>
</dbReference>
<evidence type="ECO:0000313" key="3">
    <source>
        <dbReference type="Proteomes" id="UP000030765"/>
    </source>
</evidence>
<evidence type="ECO:0000313" key="1">
    <source>
        <dbReference type="EMBL" id="KFB37527.1"/>
    </source>
</evidence>
<accession>A0A084VHT3</accession>
<name>A0A084VHT3_ANOSI</name>
<organism evidence="1">
    <name type="scientific">Anopheles sinensis</name>
    <name type="common">Mosquito</name>
    <dbReference type="NCBI Taxonomy" id="74873"/>
    <lineage>
        <taxon>Eukaryota</taxon>
        <taxon>Metazoa</taxon>
        <taxon>Ecdysozoa</taxon>
        <taxon>Arthropoda</taxon>
        <taxon>Hexapoda</taxon>
        <taxon>Insecta</taxon>
        <taxon>Pterygota</taxon>
        <taxon>Neoptera</taxon>
        <taxon>Endopterygota</taxon>
        <taxon>Diptera</taxon>
        <taxon>Nematocera</taxon>
        <taxon>Culicoidea</taxon>
        <taxon>Culicidae</taxon>
        <taxon>Anophelinae</taxon>
        <taxon>Anopheles</taxon>
    </lineage>
</organism>
<evidence type="ECO:0000313" key="2">
    <source>
        <dbReference type="EnsemblMetazoa" id="ASIC004755-PA"/>
    </source>
</evidence>
<gene>
    <name evidence="1" type="ORF">ZHAS_00004755</name>
</gene>